<name>A0A841ISS3_9ACTN</name>
<sequence length="237" mass="25421">MGRARWRPAFRRSGRRRRSSCPAWGRTGRPRKSPYAPWRLPEERCPGAGAARAELLSGACRLHRGNEGVPLCRGEHQMPELRLLEVAHIRIGLHLDARGVIPAATALPQPTTSTHSPLALEKLLFKCCQSGPGGFISSDLVPTAKFERPRLLSFSAAHASLSDLQGFLKPSNMFREDQKAHEYAASVCVFQNHETRGISNLAASTSVTPREPPVGVGAPPLGAGTAGLGSLVESGGP</sequence>
<comment type="caution">
    <text evidence="2">The sequence shown here is derived from an EMBL/GenBank/DDBJ whole genome shotgun (WGS) entry which is preliminary data.</text>
</comment>
<evidence type="ECO:0000313" key="2">
    <source>
        <dbReference type="EMBL" id="MBB6121202.1"/>
    </source>
</evidence>
<evidence type="ECO:0000313" key="3">
    <source>
        <dbReference type="Proteomes" id="UP000536604"/>
    </source>
</evidence>
<evidence type="ECO:0000256" key="1">
    <source>
        <dbReference type="SAM" id="MobiDB-lite"/>
    </source>
</evidence>
<feature type="region of interest" description="Disordered" evidence="1">
    <location>
        <begin position="1"/>
        <end position="40"/>
    </location>
</feature>
<dbReference type="EMBL" id="JACHJO010000009">
    <property type="protein sequence ID" value="MBB6121202.1"/>
    <property type="molecule type" value="Genomic_DNA"/>
</dbReference>
<feature type="compositionally biased region" description="Basic residues" evidence="1">
    <location>
        <begin position="1"/>
        <end position="19"/>
    </location>
</feature>
<feature type="compositionally biased region" description="Low complexity" evidence="1">
    <location>
        <begin position="213"/>
        <end position="237"/>
    </location>
</feature>
<organism evidence="2 3">
    <name type="scientific">Nocardiopsis algeriensis</name>
    <dbReference type="NCBI Taxonomy" id="1478215"/>
    <lineage>
        <taxon>Bacteria</taxon>
        <taxon>Bacillati</taxon>
        <taxon>Actinomycetota</taxon>
        <taxon>Actinomycetes</taxon>
        <taxon>Streptosporangiales</taxon>
        <taxon>Nocardiopsidaceae</taxon>
        <taxon>Nocardiopsis</taxon>
    </lineage>
</organism>
<dbReference type="AlphaFoldDB" id="A0A841ISS3"/>
<proteinExistence type="predicted"/>
<accession>A0A841ISS3</accession>
<gene>
    <name evidence="2" type="ORF">FHS13_003170</name>
</gene>
<reference evidence="2 3" key="1">
    <citation type="submission" date="2020-08" db="EMBL/GenBank/DDBJ databases">
        <title>Genomic Encyclopedia of Type Strains, Phase III (KMG-III): the genomes of soil and plant-associated and newly described type strains.</title>
        <authorList>
            <person name="Whitman W."/>
        </authorList>
    </citation>
    <scope>NUCLEOTIDE SEQUENCE [LARGE SCALE GENOMIC DNA]</scope>
    <source>
        <strain evidence="2 3">CECT 8712</strain>
    </source>
</reference>
<dbReference type="Proteomes" id="UP000536604">
    <property type="component" value="Unassembled WGS sequence"/>
</dbReference>
<keyword evidence="3" id="KW-1185">Reference proteome</keyword>
<feature type="region of interest" description="Disordered" evidence="1">
    <location>
        <begin position="205"/>
        <end position="237"/>
    </location>
</feature>
<protein>
    <submittedName>
        <fullName evidence="2">Uncharacterized protein</fullName>
    </submittedName>
</protein>